<dbReference type="Proteomes" id="UP001331761">
    <property type="component" value="Unassembled WGS sequence"/>
</dbReference>
<keyword evidence="4" id="KW-0446">Lipid-binding</keyword>
<dbReference type="PANTHER" id="PTHR12951">
    <property type="entry name" value="RETINAL PROTEIN 4"/>
    <property type="match status" value="1"/>
</dbReference>
<dbReference type="EMBL" id="WIXE01018188">
    <property type="protein sequence ID" value="KAK5971136.1"/>
    <property type="molecule type" value="Genomic_DNA"/>
</dbReference>
<dbReference type="InterPro" id="IPR012675">
    <property type="entry name" value="Beta-grasp_dom_sf"/>
</dbReference>
<dbReference type="InterPro" id="IPR008015">
    <property type="entry name" value="PDED_dom"/>
</dbReference>
<feature type="domain" description="GMP phosphodiesterase delta subunit" evidence="6">
    <location>
        <begin position="84"/>
        <end position="234"/>
    </location>
</feature>
<keyword evidence="2" id="KW-0813">Transport</keyword>
<dbReference type="GO" id="GO:0042953">
    <property type="term" value="P:lipoprotein transport"/>
    <property type="evidence" value="ECO:0007669"/>
    <property type="project" value="TreeGrafter"/>
</dbReference>
<name>A0AAN8F059_TRICO</name>
<evidence type="ECO:0000313" key="8">
    <source>
        <dbReference type="Proteomes" id="UP001331761"/>
    </source>
</evidence>
<reference evidence="7 8" key="1">
    <citation type="submission" date="2019-10" db="EMBL/GenBank/DDBJ databases">
        <title>Assembly and Annotation for the nematode Trichostrongylus colubriformis.</title>
        <authorList>
            <person name="Martin J."/>
        </authorList>
    </citation>
    <scope>NUCLEOTIDE SEQUENCE [LARGE SCALE GENOMIC DNA]</scope>
    <source>
        <strain evidence="7">G859</strain>
        <tissue evidence="7">Whole worm</tissue>
    </source>
</reference>
<evidence type="ECO:0000256" key="4">
    <source>
        <dbReference type="ARBA" id="ARBA00023121"/>
    </source>
</evidence>
<gene>
    <name evidence="7" type="ORF">GCK32_009783</name>
</gene>
<dbReference type="GO" id="GO:0005929">
    <property type="term" value="C:cilium"/>
    <property type="evidence" value="ECO:0007669"/>
    <property type="project" value="TreeGrafter"/>
</dbReference>
<evidence type="ECO:0000259" key="5">
    <source>
        <dbReference type="Pfam" id="PF02824"/>
    </source>
</evidence>
<organism evidence="7 8">
    <name type="scientific">Trichostrongylus colubriformis</name>
    <name type="common">Black scour worm</name>
    <dbReference type="NCBI Taxonomy" id="6319"/>
    <lineage>
        <taxon>Eukaryota</taxon>
        <taxon>Metazoa</taxon>
        <taxon>Ecdysozoa</taxon>
        <taxon>Nematoda</taxon>
        <taxon>Chromadorea</taxon>
        <taxon>Rhabditida</taxon>
        <taxon>Rhabditina</taxon>
        <taxon>Rhabditomorpha</taxon>
        <taxon>Strongyloidea</taxon>
        <taxon>Trichostrongylidae</taxon>
        <taxon>Trichostrongylus</taxon>
    </lineage>
</organism>
<dbReference type="InterPro" id="IPR004095">
    <property type="entry name" value="TGS"/>
</dbReference>
<evidence type="ECO:0000256" key="3">
    <source>
        <dbReference type="ARBA" id="ARBA00022927"/>
    </source>
</evidence>
<dbReference type="InterPro" id="IPR051519">
    <property type="entry name" value="PDE6D_unc-119_myristoyl-bd"/>
</dbReference>
<protein>
    <submittedName>
        <fullName evidence="7">GMP-PDE delta subunit</fullName>
    </submittedName>
</protein>
<dbReference type="Gene3D" id="3.10.20.30">
    <property type="match status" value="1"/>
</dbReference>
<comment type="similarity">
    <text evidence="1">Belongs to the PDE6D/unc-119 family.</text>
</comment>
<comment type="caution">
    <text evidence="7">The sequence shown here is derived from an EMBL/GenBank/DDBJ whole genome shotgun (WGS) entry which is preliminary data.</text>
</comment>
<evidence type="ECO:0000256" key="2">
    <source>
        <dbReference type="ARBA" id="ARBA00022448"/>
    </source>
</evidence>
<dbReference type="InterPro" id="IPR014756">
    <property type="entry name" value="Ig_E-set"/>
</dbReference>
<dbReference type="PANTHER" id="PTHR12951:SF1">
    <property type="entry name" value="PROTEIN UNC-119 HOMOLOG"/>
    <property type="match status" value="1"/>
</dbReference>
<dbReference type="GO" id="GO:0007399">
    <property type="term" value="P:nervous system development"/>
    <property type="evidence" value="ECO:0007669"/>
    <property type="project" value="TreeGrafter"/>
</dbReference>
<dbReference type="GO" id="GO:0060271">
    <property type="term" value="P:cilium assembly"/>
    <property type="evidence" value="ECO:0007669"/>
    <property type="project" value="TreeGrafter"/>
</dbReference>
<evidence type="ECO:0000259" key="6">
    <source>
        <dbReference type="Pfam" id="PF05351"/>
    </source>
</evidence>
<dbReference type="Pfam" id="PF02824">
    <property type="entry name" value="TGS"/>
    <property type="match status" value="1"/>
</dbReference>
<dbReference type="AlphaFoldDB" id="A0AAN8F059"/>
<sequence>MELTTTRLAIDTECAVIPCCRQIGQRLTCADGNLKMVWAGMLSEVRQEPDLTSEADLRAAEVVRPEDVLRLNTITQDYLCKPSANIYDIEFTRFKIRDLDTDQVLFEIEKPADDASEREDQPTEAARYVRYRFSEDFLHLKRVGATVEFIVGNKPINKFRMVERHFFKDRLLKSFDFEFGFCIPNSKNTCEHIYEFPHLSPELVREMVECPYETRSDSFYFVDDQLIMHNKADYSALVWGASAKHNPQRVGKEHVLMDEDVVQILKRV</sequence>
<feature type="domain" description="TGS" evidence="5">
    <location>
        <begin position="236"/>
        <end position="266"/>
    </location>
</feature>
<keyword evidence="3" id="KW-0653">Protein transport</keyword>
<evidence type="ECO:0000313" key="7">
    <source>
        <dbReference type="EMBL" id="KAK5971136.1"/>
    </source>
</evidence>
<dbReference type="InterPro" id="IPR037036">
    <property type="entry name" value="PDED_dom_sf"/>
</dbReference>
<dbReference type="Gene3D" id="2.70.50.40">
    <property type="entry name" value="GMP phosphodiesterase, delta subunit"/>
    <property type="match status" value="1"/>
</dbReference>
<proteinExistence type="inferred from homology"/>
<dbReference type="FunFam" id="2.70.50.40:FF:000004">
    <property type="entry name" value="protein unc-119 homolog A isoform X3"/>
    <property type="match status" value="1"/>
</dbReference>
<dbReference type="GO" id="GO:0008289">
    <property type="term" value="F:lipid binding"/>
    <property type="evidence" value="ECO:0007669"/>
    <property type="project" value="UniProtKB-KW"/>
</dbReference>
<dbReference type="SUPFAM" id="SSF81296">
    <property type="entry name" value="E set domains"/>
    <property type="match status" value="1"/>
</dbReference>
<dbReference type="Pfam" id="PF05351">
    <property type="entry name" value="GMP_PDE_delta"/>
    <property type="match status" value="1"/>
</dbReference>
<keyword evidence="8" id="KW-1185">Reference proteome</keyword>
<accession>A0AAN8F059</accession>
<evidence type="ECO:0000256" key="1">
    <source>
        <dbReference type="ARBA" id="ARBA00008102"/>
    </source>
</evidence>